<dbReference type="RefSeq" id="XP_060287821.1">
    <property type="nucleotide sequence ID" value="XM_060426713.1"/>
</dbReference>
<evidence type="ECO:0000256" key="1">
    <source>
        <dbReference type="SAM" id="SignalP"/>
    </source>
</evidence>
<keyword evidence="1" id="KW-0732">Signal</keyword>
<sequence length="196" mass="20808">MVSFSFVAVVGLAAHISALSPPLPGYGIAPVTWEVETSPGGPKVNLTGTVQEVVAQLMELDPNYGAHFNNATASVVEQQEKNKRMTSLNKRDTRCGGLGNAQKTAIQKGIIHLRTVNGRPSNGPGPNNCGRVSCSDNSAIWWCNDNDNTKVLGSFNNLADSAQVILNACFKSGALLGGGQEDHTDKWRGIVKEDSC</sequence>
<accession>A0AAJ0C7J6</accession>
<keyword evidence="3" id="KW-1185">Reference proteome</keyword>
<dbReference type="EMBL" id="MU838998">
    <property type="protein sequence ID" value="KAK1771608.1"/>
    <property type="molecule type" value="Genomic_DNA"/>
</dbReference>
<dbReference type="GeneID" id="85309900"/>
<reference evidence="2" key="1">
    <citation type="submission" date="2023-06" db="EMBL/GenBank/DDBJ databases">
        <title>Genome-scale phylogeny and comparative genomics of the fungal order Sordariales.</title>
        <authorList>
            <consortium name="Lawrence Berkeley National Laboratory"/>
            <person name="Hensen N."/>
            <person name="Bonometti L."/>
            <person name="Westerberg I."/>
            <person name="Brannstrom I.O."/>
            <person name="Guillou S."/>
            <person name="Cros-Aarteil S."/>
            <person name="Calhoun S."/>
            <person name="Haridas S."/>
            <person name="Kuo A."/>
            <person name="Mondo S."/>
            <person name="Pangilinan J."/>
            <person name="Riley R."/>
            <person name="Labutti K."/>
            <person name="Andreopoulos B."/>
            <person name="Lipzen A."/>
            <person name="Chen C."/>
            <person name="Yanf M."/>
            <person name="Daum C."/>
            <person name="Ng V."/>
            <person name="Clum A."/>
            <person name="Steindorff A."/>
            <person name="Ohm R."/>
            <person name="Martin F."/>
            <person name="Silar P."/>
            <person name="Natvig D."/>
            <person name="Lalanne C."/>
            <person name="Gautier V."/>
            <person name="Ament-Velasquez S.L."/>
            <person name="Kruys A."/>
            <person name="Hutchinson M.I."/>
            <person name="Powell A.J."/>
            <person name="Barry K."/>
            <person name="Miller A.N."/>
            <person name="Grigoriev I.V."/>
            <person name="Debuchy R."/>
            <person name="Gladieux P."/>
            <person name="Thoren M.H."/>
            <person name="Johannesson H."/>
        </authorList>
    </citation>
    <scope>NUCLEOTIDE SEQUENCE</scope>
    <source>
        <strain evidence="2">8032-3</strain>
    </source>
</reference>
<dbReference type="PANTHER" id="PTHR35605:SF1">
    <property type="entry name" value="ECP2 EFFECTOR PROTEIN DOMAIN-CONTAINING PROTEIN-RELATED"/>
    <property type="match status" value="1"/>
</dbReference>
<evidence type="ECO:0008006" key="4">
    <source>
        <dbReference type="Google" id="ProtNLM"/>
    </source>
</evidence>
<gene>
    <name evidence="2" type="ORF">QBC33DRAFT_524183</name>
</gene>
<feature type="chain" id="PRO_5042613884" description="Secreted protein" evidence="1">
    <location>
        <begin position="19"/>
        <end position="196"/>
    </location>
</feature>
<dbReference type="Proteomes" id="UP001244011">
    <property type="component" value="Unassembled WGS sequence"/>
</dbReference>
<proteinExistence type="predicted"/>
<dbReference type="AlphaFoldDB" id="A0AAJ0C7J6"/>
<evidence type="ECO:0000313" key="3">
    <source>
        <dbReference type="Proteomes" id="UP001244011"/>
    </source>
</evidence>
<comment type="caution">
    <text evidence="2">The sequence shown here is derived from an EMBL/GenBank/DDBJ whole genome shotgun (WGS) entry which is preliminary data.</text>
</comment>
<feature type="signal peptide" evidence="1">
    <location>
        <begin position="1"/>
        <end position="18"/>
    </location>
</feature>
<name>A0AAJ0C7J6_9PEZI</name>
<organism evidence="2 3">
    <name type="scientific">Phialemonium atrogriseum</name>
    <dbReference type="NCBI Taxonomy" id="1093897"/>
    <lineage>
        <taxon>Eukaryota</taxon>
        <taxon>Fungi</taxon>
        <taxon>Dikarya</taxon>
        <taxon>Ascomycota</taxon>
        <taxon>Pezizomycotina</taxon>
        <taxon>Sordariomycetes</taxon>
        <taxon>Sordariomycetidae</taxon>
        <taxon>Cephalothecales</taxon>
        <taxon>Cephalothecaceae</taxon>
        <taxon>Phialemonium</taxon>
    </lineage>
</organism>
<evidence type="ECO:0000313" key="2">
    <source>
        <dbReference type="EMBL" id="KAK1771608.1"/>
    </source>
</evidence>
<dbReference type="PANTHER" id="PTHR35605">
    <property type="entry name" value="ECP2 EFFECTOR PROTEIN DOMAIN-CONTAINING PROTEIN-RELATED"/>
    <property type="match status" value="1"/>
</dbReference>
<protein>
    <recommendedName>
        <fullName evidence="4">Secreted protein</fullName>
    </recommendedName>
</protein>